<dbReference type="PANTHER" id="PTHR11365:SF23">
    <property type="entry name" value="HYPOTHETICAL 5-OXOPROLINASE (EUROFUNG)-RELATED"/>
    <property type="match status" value="1"/>
</dbReference>
<protein>
    <submittedName>
        <fullName evidence="2">Hydantoinase B/oxoprolinase family protein</fullName>
    </submittedName>
</protein>
<dbReference type="Proteomes" id="UP001518990">
    <property type="component" value="Unassembled WGS sequence"/>
</dbReference>
<comment type="caution">
    <text evidence="2">The sequence shown here is derived from an EMBL/GenBank/DDBJ whole genome shotgun (WGS) entry which is preliminary data.</text>
</comment>
<dbReference type="PANTHER" id="PTHR11365">
    <property type="entry name" value="5-OXOPROLINASE RELATED"/>
    <property type="match status" value="1"/>
</dbReference>
<dbReference type="Pfam" id="PF02538">
    <property type="entry name" value="Hydantoinase_B"/>
    <property type="match status" value="1"/>
</dbReference>
<proteinExistence type="predicted"/>
<dbReference type="EMBL" id="JACTNF010000047">
    <property type="protein sequence ID" value="MBO1077178.1"/>
    <property type="molecule type" value="Genomic_DNA"/>
</dbReference>
<dbReference type="InterPro" id="IPR045079">
    <property type="entry name" value="Oxoprolinase-like"/>
</dbReference>
<name>A0ABS3KKQ5_9PROT</name>
<dbReference type="RefSeq" id="WP_207451126.1">
    <property type="nucleotide sequence ID" value="NZ_CP061096.1"/>
</dbReference>
<dbReference type="InterPro" id="IPR003692">
    <property type="entry name" value="Hydantoinase_B"/>
</dbReference>
<evidence type="ECO:0000259" key="1">
    <source>
        <dbReference type="Pfam" id="PF02538"/>
    </source>
</evidence>
<reference evidence="2 3" key="1">
    <citation type="submission" date="2020-09" db="EMBL/GenBank/DDBJ databases">
        <title>Roseomonas.</title>
        <authorList>
            <person name="Zhu W."/>
        </authorList>
    </citation>
    <scope>NUCLEOTIDE SEQUENCE [LARGE SCALE GENOMIC DNA]</scope>
    <source>
        <strain evidence="2 3">1311</strain>
    </source>
</reference>
<evidence type="ECO:0000313" key="2">
    <source>
        <dbReference type="EMBL" id="MBO1077178.1"/>
    </source>
</evidence>
<evidence type="ECO:0000313" key="3">
    <source>
        <dbReference type="Proteomes" id="UP001518990"/>
    </source>
</evidence>
<organism evidence="2 3">
    <name type="scientific">Roseomonas marmotae</name>
    <dbReference type="NCBI Taxonomy" id="2768161"/>
    <lineage>
        <taxon>Bacteria</taxon>
        <taxon>Pseudomonadati</taxon>
        <taxon>Pseudomonadota</taxon>
        <taxon>Alphaproteobacteria</taxon>
        <taxon>Acetobacterales</taxon>
        <taxon>Roseomonadaceae</taxon>
        <taxon>Roseomonas</taxon>
    </lineage>
</organism>
<gene>
    <name evidence="2" type="ORF">IAI60_21460</name>
</gene>
<feature type="domain" description="Hydantoinase B/oxoprolinase" evidence="1">
    <location>
        <begin position="11"/>
        <end position="530"/>
    </location>
</feature>
<keyword evidence="3" id="KW-1185">Reference proteome</keyword>
<accession>A0ABS3KKQ5</accession>
<sequence>MNKINPLMKADPVKRELIKNALVTVADNMIALVIRTSRSVVVKNNLDFSASILNGHGEMVAQGLSLPGHLGATEPALRGCLEHFGDNIRPGDILCNNDPYSGASHLNDLFMFRPIFVGDELIAFLSIIIHHTDMGGRVPGGNAPDSTEIYQEGLRIPPLKIMEAGKPNETLLRIIRTNVRVSDMVVGDMLSQMSSLVAAETEFRRIISDYGADTVRFYMSELIDYAERLTRQGIAALPDGTGEFTDWIDEDGAGGPPVRIQVRLTVQGDSAEIDFTGTSPQTSGAINPNRYFAVGLSLAVLRTVLDPSIPANAGFNRAVKVITPEGCFVNPRFPAPVGARGLAGFRVRHAVSGALAMLLPDRVGACVGGSEFALVLAGYPKGKSPFLTLEFHNVTGIGGGPDRDGQDGGPYGLANIANVPVEVIEAEGPVRVECYAFLPDTGGAGRYRGALGLVREYRLLEEEALIQLRSDRQVNRPYGLFGGDPGAPGRIIMNPGTPEERVAPAKFIGKMRQGELLRAEMPGAGGYGNPMERDPHAVVNDVLQGKISVEKAREIYGVAVDLAGHADLDATRALREKRAS</sequence>